<dbReference type="PANTHER" id="PTHR33194:SF4">
    <property type="entry name" value="CCHC-TYPE DOMAIN-CONTAINING PROTEIN"/>
    <property type="match status" value="1"/>
</dbReference>
<sequence length="677" mass="77843">MNNNNFGSSVRKSLSLDELNIQVPGDIFVLTSTKNSGNNFSISKHNNGRKAILPTPNRPKNVQNLLINNNKEESSVIEQSVVSKDNRSNIYDDNKFHLAVSNVKNKFRVVNPNCHIENTLVSDESKRQNKSCDVDNIDNMLMNEIYKKANRSNRLIKNQEETDVVINHFQREEDASEEDFDLFVMQNFIAFSGGQSVIEWIEETEHKFKQLRIGRSLRFAAIFLLVEGEAKMKYLKHREEIRSIEDFYAFLLSHYENFDHASSQSKSCQTITDNSYVLTSSSHQITSTKDSIPVAINNNNPVRSTSQSAMFDSTRVIGEKSVDKSAIVLDNSSSSLFDQTLNDLRKAIVENLIKNPKVFKGGKDDVKKWIEEIEHLFEVAHIPDPIRLDLISYSLRDDAREWFRNNRSSFSSWNIFVDELKRAFTSSFIGELAFKKLESYSQGTNQSIRNYFNEVFKLCKEADDTTSESTKLKNLLNKTKPSIQLEIRKKKPTSTKEFLYYAKEVEELMQLSEMTVNNTDTHDTIQTSPKSMSSVNSNPSFRMNQPFNTNSNNYSTSYSRNYDNNYRIANNRNMNSSPKFSPSSYSQAPQNKNRFNNNPVRNNKQEFSKYTNDNSRRKFQNQQSYSSNNNYSRQHTANTINPSYTSTGIEPLQESVLDISCNRCNQFGHEASVCPNF</sequence>
<keyword evidence="4" id="KW-1185">Reference proteome</keyword>
<feature type="compositionally biased region" description="Low complexity" evidence="1">
    <location>
        <begin position="548"/>
        <end position="602"/>
    </location>
</feature>
<feature type="compositionally biased region" description="Polar residues" evidence="1">
    <location>
        <begin position="520"/>
        <end position="547"/>
    </location>
</feature>
<dbReference type="EMBL" id="CAJOBG010039525">
    <property type="protein sequence ID" value="CAF4387175.1"/>
    <property type="molecule type" value="Genomic_DNA"/>
</dbReference>
<evidence type="ECO:0000313" key="3">
    <source>
        <dbReference type="EMBL" id="CAF4387175.1"/>
    </source>
</evidence>
<comment type="caution">
    <text evidence="3">The sequence shown here is derived from an EMBL/GenBank/DDBJ whole genome shotgun (WGS) entry which is preliminary data.</text>
</comment>
<gene>
    <name evidence="3" type="ORF">OVN521_LOCUS34068</name>
</gene>
<dbReference type="AlphaFoldDB" id="A0A820NG50"/>
<reference evidence="3" key="1">
    <citation type="submission" date="2021-02" db="EMBL/GenBank/DDBJ databases">
        <authorList>
            <person name="Nowell W R."/>
        </authorList>
    </citation>
    <scope>NUCLEOTIDE SEQUENCE</scope>
</reference>
<proteinExistence type="predicted"/>
<protein>
    <recommendedName>
        <fullName evidence="2">Ty3 transposon capsid-like protein domain-containing protein</fullName>
    </recommendedName>
</protein>
<feature type="compositionally biased region" description="Low complexity" evidence="1">
    <location>
        <begin position="620"/>
        <end position="634"/>
    </location>
</feature>
<evidence type="ECO:0000256" key="1">
    <source>
        <dbReference type="SAM" id="MobiDB-lite"/>
    </source>
</evidence>
<dbReference type="InterPro" id="IPR045358">
    <property type="entry name" value="Ty3_capsid"/>
</dbReference>
<accession>A0A820NG50</accession>
<feature type="domain" description="Ty3 transposon capsid-like protein" evidence="2">
    <location>
        <begin position="351"/>
        <end position="521"/>
    </location>
</feature>
<dbReference type="PANTHER" id="PTHR33194">
    <property type="entry name" value="ZINC KNUCKLE DOMAINCONTAINING PROTEIN"/>
    <property type="match status" value="1"/>
</dbReference>
<feature type="region of interest" description="Disordered" evidence="1">
    <location>
        <begin position="520"/>
        <end position="640"/>
    </location>
</feature>
<evidence type="ECO:0000259" key="2">
    <source>
        <dbReference type="Pfam" id="PF19259"/>
    </source>
</evidence>
<dbReference type="Proteomes" id="UP000663866">
    <property type="component" value="Unassembled WGS sequence"/>
</dbReference>
<dbReference type="Pfam" id="PF19259">
    <property type="entry name" value="Ty3_capsid"/>
    <property type="match status" value="1"/>
</dbReference>
<organism evidence="3 4">
    <name type="scientific">Rotaria magnacalcarata</name>
    <dbReference type="NCBI Taxonomy" id="392030"/>
    <lineage>
        <taxon>Eukaryota</taxon>
        <taxon>Metazoa</taxon>
        <taxon>Spiralia</taxon>
        <taxon>Gnathifera</taxon>
        <taxon>Rotifera</taxon>
        <taxon>Eurotatoria</taxon>
        <taxon>Bdelloidea</taxon>
        <taxon>Philodinida</taxon>
        <taxon>Philodinidae</taxon>
        <taxon>Rotaria</taxon>
    </lineage>
</organism>
<evidence type="ECO:0000313" key="4">
    <source>
        <dbReference type="Proteomes" id="UP000663866"/>
    </source>
</evidence>
<name>A0A820NG50_9BILA</name>